<proteinExistence type="predicted"/>
<dbReference type="Proteomes" id="UP001153334">
    <property type="component" value="Unassembled WGS sequence"/>
</dbReference>
<evidence type="ECO:0000313" key="1">
    <source>
        <dbReference type="EMBL" id="KAJ8122838.1"/>
    </source>
</evidence>
<comment type="caution">
    <text evidence="1">The sequence shown here is derived from an EMBL/GenBank/DDBJ whole genome shotgun (WGS) entry which is preliminary data.</text>
</comment>
<organism evidence="1 2">
    <name type="scientific">Nemania bipapillata</name>
    <dbReference type="NCBI Taxonomy" id="110536"/>
    <lineage>
        <taxon>Eukaryota</taxon>
        <taxon>Fungi</taxon>
        <taxon>Dikarya</taxon>
        <taxon>Ascomycota</taxon>
        <taxon>Pezizomycotina</taxon>
        <taxon>Sordariomycetes</taxon>
        <taxon>Xylariomycetidae</taxon>
        <taxon>Xylariales</taxon>
        <taxon>Xylariaceae</taxon>
        <taxon>Nemania</taxon>
    </lineage>
</organism>
<evidence type="ECO:0000313" key="2">
    <source>
        <dbReference type="Proteomes" id="UP001153334"/>
    </source>
</evidence>
<name>A0ACC2J5T1_9PEZI</name>
<gene>
    <name evidence="1" type="ORF">ONZ43_g1067</name>
</gene>
<dbReference type="EMBL" id="JAPESX010000166">
    <property type="protein sequence ID" value="KAJ8122838.1"/>
    <property type="molecule type" value="Genomic_DNA"/>
</dbReference>
<reference evidence="1" key="1">
    <citation type="submission" date="2022-11" db="EMBL/GenBank/DDBJ databases">
        <title>Genome Sequence of Nemania bipapillata.</title>
        <authorList>
            <person name="Buettner E."/>
        </authorList>
    </citation>
    <scope>NUCLEOTIDE SEQUENCE</scope>
    <source>
        <strain evidence="1">CP14</strain>
    </source>
</reference>
<keyword evidence="2" id="KW-1185">Reference proteome</keyword>
<protein>
    <submittedName>
        <fullName evidence="1">Uncharacterized protein</fullName>
    </submittedName>
</protein>
<accession>A0ACC2J5T1</accession>
<sequence length="289" mass="31989">MAPPPSANLPLGERILALAQTLQFAWFSGHLVLILCIVRYAFSYLIFNFYSGWARFTYRLSFLSAALTYGIVVYKTWRARQKVGAKPSGGVIGILSDENVQYLGRLTLSTLHRPSLALIWLLAPQYPLALLPYGIYSVFHVATYTRSNVIPTIQPNKAPAGAKPQSNPIADSIGGFVKSYYDTSMSVVANLELLLWLRVFLSALFFQSRSWVLLGVYTAFLRARFSQSSHVQSAFNDMELRINSIVGAQGTPPAAQSIWEAIKGGTRQFYALTDLSKYTNGSAVPKKTS</sequence>